<name>A0A8B8FDP3_9HEMI</name>
<proteinExistence type="predicted"/>
<sequence>MDLYISHGTHGLRGTPVGKHCAIHVRATLYAIVVTCAPKRMDRIISVIVRTAVSGMIDRQPCATRTTNQINETLINTVAVVHVGTSVRAKTVSRNFFREGSKTCIRRIRIKFLYFRFSLNWMNGKNMQFNKHPSVSHKY</sequence>
<keyword evidence="1" id="KW-1185">Reference proteome</keyword>
<accession>A0A8B8FDP3</accession>
<protein>
    <submittedName>
        <fullName evidence="2">Uncharacterized protein LOC112682170</fullName>
    </submittedName>
</protein>
<evidence type="ECO:0000313" key="1">
    <source>
        <dbReference type="Proteomes" id="UP000694846"/>
    </source>
</evidence>
<dbReference type="RefSeq" id="XP_025408475.1">
    <property type="nucleotide sequence ID" value="XM_025552690.1"/>
</dbReference>
<dbReference type="Proteomes" id="UP000694846">
    <property type="component" value="Unplaced"/>
</dbReference>
<evidence type="ECO:0000313" key="2">
    <source>
        <dbReference type="RefSeq" id="XP_025408475.1"/>
    </source>
</evidence>
<gene>
    <name evidence="2" type="primary">LOC112682170</name>
</gene>
<organism evidence="1 2">
    <name type="scientific">Sipha flava</name>
    <name type="common">yellow sugarcane aphid</name>
    <dbReference type="NCBI Taxonomy" id="143950"/>
    <lineage>
        <taxon>Eukaryota</taxon>
        <taxon>Metazoa</taxon>
        <taxon>Ecdysozoa</taxon>
        <taxon>Arthropoda</taxon>
        <taxon>Hexapoda</taxon>
        <taxon>Insecta</taxon>
        <taxon>Pterygota</taxon>
        <taxon>Neoptera</taxon>
        <taxon>Paraneoptera</taxon>
        <taxon>Hemiptera</taxon>
        <taxon>Sternorrhyncha</taxon>
        <taxon>Aphidomorpha</taxon>
        <taxon>Aphidoidea</taxon>
        <taxon>Aphididae</taxon>
        <taxon>Sipha</taxon>
    </lineage>
</organism>
<reference evidence="2" key="1">
    <citation type="submission" date="2025-08" db="UniProtKB">
        <authorList>
            <consortium name="RefSeq"/>
        </authorList>
    </citation>
    <scope>IDENTIFICATION</scope>
    <source>
        <tissue evidence="2">Whole body</tissue>
    </source>
</reference>
<dbReference type="AlphaFoldDB" id="A0A8B8FDP3"/>
<dbReference type="GeneID" id="112682170"/>